<gene>
    <name evidence="2" type="ORF">XENOCAPTIV_003912</name>
</gene>
<evidence type="ECO:0000256" key="1">
    <source>
        <dbReference type="SAM" id="MobiDB-lite"/>
    </source>
</evidence>
<dbReference type="Proteomes" id="UP001434883">
    <property type="component" value="Unassembled WGS sequence"/>
</dbReference>
<feature type="compositionally biased region" description="Pro residues" evidence="1">
    <location>
        <begin position="69"/>
        <end position="82"/>
    </location>
</feature>
<sequence>GDKEAKMVPELADARVPTSTAMEWYQTSGGMKEEALRDQTVTSHKGLFTKAAHTPPPPPNNASVHPKPDSPQVPGPGPGRQR</sequence>
<accession>A0ABV0QZD0</accession>
<feature type="region of interest" description="Disordered" evidence="1">
    <location>
        <begin position="42"/>
        <end position="82"/>
    </location>
</feature>
<reference evidence="2 3" key="1">
    <citation type="submission" date="2021-06" db="EMBL/GenBank/DDBJ databases">
        <authorList>
            <person name="Palmer J.M."/>
        </authorList>
    </citation>
    <scope>NUCLEOTIDE SEQUENCE [LARGE SCALE GENOMIC DNA]</scope>
    <source>
        <strain evidence="2 3">XC_2019</strain>
        <tissue evidence="2">Muscle</tissue>
    </source>
</reference>
<organism evidence="2 3">
    <name type="scientific">Xenoophorus captivus</name>
    <dbReference type="NCBI Taxonomy" id="1517983"/>
    <lineage>
        <taxon>Eukaryota</taxon>
        <taxon>Metazoa</taxon>
        <taxon>Chordata</taxon>
        <taxon>Craniata</taxon>
        <taxon>Vertebrata</taxon>
        <taxon>Euteleostomi</taxon>
        <taxon>Actinopterygii</taxon>
        <taxon>Neopterygii</taxon>
        <taxon>Teleostei</taxon>
        <taxon>Neoteleostei</taxon>
        <taxon>Acanthomorphata</taxon>
        <taxon>Ovalentaria</taxon>
        <taxon>Atherinomorphae</taxon>
        <taxon>Cyprinodontiformes</taxon>
        <taxon>Goodeidae</taxon>
        <taxon>Xenoophorus</taxon>
    </lineage>
</organism>
<name>A0ABV0QZD0_9TELE</name>
<proteinExistence type="predicted"/>
<comment type="caution">
    <text evidence="2">The sequence shown here is derived from an EMBL/GenBank/DDBJ whole genome shotgun (WGS) entry which is preliminary data.</text>
</comment>
<dbReference type="EMBL" id="JAHRIN010026613">
    <property type="protein sequence ID" value="MEQ2200843.1"/>
    <property type="molecule type" value="Genomic_DNA"/>
</dbReference>
<keyword evidence="3" id="KW-1185">Reference proteome</keyword>
<feature type="non-terminal residue" evidence="2">
    <location>
        <position position="1"/>
    </location>
</feature>
<protein>
    <submittedName>
        <fullName evidence="2">Uncharacterized protein</fullName>
    </submittedName>
</protein>
<evidence type="ECO:0000313" key="2">
    <source>
        <dbReference type="EMBL" id="MEQ2200843.1"/>
    </source>
</evidence>
<evidence type="ECO:0000313" key="3">
    <source>
        <dbReference type="Proteomes" id="UP001434883"/>
    </source>
</evidence>